<dbReference type="SUPFAM" id="SSF48557">
    <property type="entry name" value="L-aspartase-like"/>
    <property type="match status" value="1"/>
</dbReference>
<keyword evidence="1 2" id="KW-0456">Lyase</keyword>
<dbReference type="Proteomes" id="UP000288812">
    <property type="component" value="Unassembled WGS sequence"/>
</dbReference>
<organism evidence="2 3">
    <name type="scientific">Anaerosphaera multitolerans</name>
    <dbReference type="NCBI Taxonomy" id="2487351"/>
    <lineage>
        <taxon>Bacteria</taxon>
        <taxon>Bacillati</taxon>
        <taxon>Bacillota</taxon>
        <taxon>Tissierellia</taxon>
        <taxon>Tissierellales</taxon>
        <taxon>Peptoniphilaceae</taxon>
        <taxon>Anaerosphaera</taxon>
    </lineage>
</organism>
<gene>
    <name evidence="2" type="ORF">EF514_03510</name>
</gene>
<proteinExistence type="predicted"/>
<dbReference type="AlphaFoldDB" id="A0A437S8C9"/>
<evidence type="ECO:0000256" key="1">
    <source>
        <dbReference type="ARBA" id="ARBA00023239"/>
    </source>
</evidence>
<keyword evidence="3" id="KW-1185">Reference proteome</keyword>
<comment type="caution">
    <text evidence="2">The sequence shown here is derived from an EMBL/GenBank/DDBJ whole genome shotgun (WGS) entry which is preliminary data.</text>
</comment>
<dbReference type="InterPro" id="IPR008948">
    <property type="entry name" value="L-Aspartase-like"/>
</dbReference>
<reference evidence="2 3" key="1">
    <citation type="submission" date="2018-11" db="EMBL/GenBank/DDBJ databases">
        <title>Genome sequencing and assembly of Anaerosphaera sp. nov., GS7-6-2.</title>
        <authorList>
            <person name="Rettenmaier R."/>
            <person name="Liebl W."/>
            <person name="Zverlov V."/>
        </authorList>
    </citation>
    <scope>NUCLEOTIDE SEQUENCE [LARGE SCALE GENOMIC DNA]</scope>
    <source>
        <strain evidence="2 3">GS7-6-2</strain>
    </source>
</reference>
<dbReference type="InterPro" id="IPR024083">
    <property type="entry name" value="Fumarase/histidase_N"/>
</dbReference>
<dbReference type="Gene3D" id="1.20.200.10">
    <property type="entry name" value="Fumarase/aspartase (Central domain)"/>
    <property type="match status" value="1"/>
</dbReference>
<dbReference type="InterPro" id="IPR001106">
    <property type="entry name" value="Aromatic_Lyase"/>
</dbReference>
<accession>A0A437S8C9</accession>
<dbReference type="RefSeq" id="WP_127723877.1">
    <property type="nucleotide sequence ID" value="NZ_RLIH01000003.1"/>
</dbReference>
<dbReference type="OrthoDB" id="9806955at2"/>
<dbReference type="EMBL" id="RLIH01000003">
    <property type="protein sequence ID" value="RVU55350.1"/>
    <property type="molecule type" value="Genomic_DNA"/>
</dbReference>
<name>A0A437S8C9_9FIRM</name>
<sequence>MTIILDKTLTIEEAMKIIRFNEKLEFSEGAKKRVSASRDCIERAVDLNIPMYGVTTGLGSNSTKNISREETKIYQEKILKSHAVSVGTPIKKEEVRAIMLMVILNGIKGYSGVSLETLNCYRRALNEDLYIYVPGSGSVGYLSLEAHIALSLSGKGKILENNIWEPSKEILNRHNIDLLDLSYKEALFLISGTTSVTAFAIIGIYDMENLLKNFELISAMEIEVNGATTRAFDKRLMSVRKQPEQQEVAEKIVGYLEDSEICEKYYYENLQDALSLRCIPQLIGPVKKKIMEAKTTILNEMNSCTDNPIIYQEDGGVEVISGCNPDSSYVGLEMDCCGIALCMLAKMSDRRTFRLLDEKLSGKPAFLVRDSGSNSGLMITQYTQAGLLNEMKMLATPSVIDNIPTCANQEDYVAMGFNSSKKNAKLVENLTYIMAIELLAVFQGNEYMDKNLKKSSVTAKIYNYLSDIIPLLDEDIELYPIIENLYEIIKTEKLIELVKN</sequence>
<dbReference type="CDD" id="cd00332">
    <property type="entry name" value="PAL-HAL"/>
    <property type="match status" value="1"/>
</dbReference>
<dbReference type="GO" id="GO:0016841">
    <property type="term" value="F:ammonia-lyase activity"/>
    <property type="evidence" value="ECO:0007669"/>
    <property type="project" value="UniProtKB-ARBA"/>
</dbReference>
<dbReference type="Gene3D" id="1.10.275.10">
    <property type="entry name" value="Fumarase/aspartase (N-terminal domain)"/>
    <property type="match status" value="1"/>
</dbReference>
<evidence type="ECO:0000313" key="2">
    <source>
        <dbReference type="EMBL" id="RVU55350.1"/>
    </source>
</evidence>
<dbReference type="Pfam" id="PF00221">
    <property type="entry name" value="Lyase_aromatic"/>
    <property type="match status" value="1"/>
</dbReference>
<dbReference type="PANTHER" id="PTHR10362">
    <property type="entry name" value="HISTIDINE AMMONIA-LYASE"/>
    <property type="match status" value="1"/>
</dbReference>
<evidence type="ECO:0000313" key="3">
    <source>
        <dbReference type="Proteomes" id="UP000288812"/>
    </source>
</evidence>
<protein>
    <submittedName>
        <fullName evidence="2">Aromatic amino acid lyase</fullName>
    </submittedName>
</protein>